<dbReference type="EMBL" id="JAFREM010000004">
    <property type="protein sequence ID" value="MBO1305059.1"/>
    <property type="molecule type" value="Genomic_DNA"/>
</dbReference>
<reference evidence="2 3" key="1">
    <citation type="submission" date="2021-03" db="EMBL/GenBank/DDBJ databases">
        <title>Enterococcal diversity collection.</title>
        <authorList>
            <person name="Gilmore M.S."/>
            <person name="Schwartzman J."/>
            <person name="Van Tyne D."/>
            <person name="Martin M."/>
            <person name="Earl A.M."/>
            <person name="Manson A.L."/>
            <person name="Straub T."/>
            <person name="Salamzade R."/>
            <person name="Saavedra J."/>
            <person name="Lebreton F."/>
            <person name="Prichula J."/>
            <person name="Schaufler K."/>
            <person name="Gaca A."/>
            <person name="Sgardioli B."/>
            <person name="Wagenaar J."/>
            <person name="Strong T."/>
        </authorList>
    </citation>
    <scope>NUCLEOTIDE SEQUENCE [LARGE SCALE GENOMIC DNA]</scope>
    <source>
        <strain evidence="2 3">669A</strain>
    </source>
</reference>
<sequence>MRGRSDELLQKITVVSGVAIVCLFLLATVIIVMPHLLDLTPYVVEDNKMAPAYRKGGLLFVQRNDEQAAVGEAITFYTNQGRNIKTRRIVAIDDRIHGYAVKGDNVKQLEMGLVHFRNLIGKPAFYLPFIGFLFNTRFMHVIKVILFCLAILLTFLTVLYQKKYQVKCHRLLEEQVESQKEEFH</sequence>
<evidence type="ECO:0000313" key="3">
    <source>
        <dbReference type="Proteomes" id="UP000664601"/>
    </source>
</evidence>
<evidence type="ECO:0000256" key="1">
    <source>
        <dbReference type="SAM" id="Phobius"/>
    </source>
</evidence>
<accession>A0ABS3L9D5</accession>
<feature type="transmembrane region" description="Helical" evidence="1">
    <location>
        <begin position="138"/>
        <end position="160"/>
    </location>
</feature>
<evidence type="ECO:0000313" key="2">
    <source>
        <dbReference type="EMBL" id="MBO1305059.1"/>
    </source>
</evidence>
<keyword evidence="3" id="KW-1185">Reference proteome</keyword>
<keyword evidence="1" id="KW-0812">Transmembrane</keyword>
<keyword evidence="1" id="KW-1133">Transmembrane helix</keyword>
<gene>
    <name evidence="2" type="ORF">JZO70_02720</name>
</gene>
<dbReference type="Proteomes" id="UP000664601">
    <property type="component" value="Unassembled WGS sequence"/>
</dbReference>
<dbReference type="CDD" id="cd06462">
    <property type="entry name" value="Peptidase_S24_S26"/>
    <property type="match status" value="1"/>
</dbReference>
<comment type="caution">
    <text evidence="2">The sequence shown here is derived from an EMBL/GenBank/DDBJ whole genome shotgun (WGS) entry which is preliminary data.</text>
</comment>
<name>A0ABS3L9D5_9ENTE</name>
<protein>
    <submittedName>
        <fullName evidence="2">S24/S26 family peptidase</fullName>
    </submittedName>
</protein>
<proteinExistence type="predicted"/>
<feature type="transmembrane region" description="Helical" evidence="1">
    <location>
        <begin position="12"/>
        <end position="37"/>
    </location>
</feature>
<organism evidence="2 3">
    <name type="scientific">Candidatus Enterococcus moelleringii</name>
    <dbReference type="NCBI Taxonomy" id="2815325"/>
    <lineage>
        <taxon>Bacteria</taxon>
        <taxon>Bacillati</taxon>
        <taxon>Bacillota</taxon>
        <taxon>Bacilli</taxon>
        <taxon>Lactobacillales</taxon>
        <taxon>Enterococcaceae</taxon>
        <taxon>Enterococcus</taxon>
    </lineage>
</organism>
<keyword evidence="1" id="KW-0472">Membrane</keyword>